<dbReference type="GeneID" id="76194406"/>
<name>A0ABQ5WPH3_9PROT</name>
<accession>A0ABQ5WPH3</accession>
<sequence>MLRTHARIWIGLLACLLMQVGLLLGASTAQARSEAPHMTMTHIAMTMHHMAHHQKPDATDCCKTSAFHAIPHPQQSSEGCCHTHAVSADPMLTMASIHPSGPAHTAARVFASGLQGRFSGTDWIPASPPPKLHAI</sequence>
<evidence type="ECO:0000313" key="2">
    <source>
        <dbReference type="EMBL" id="GLQ65133.1"/>
    </source>
</evidence>
<feature type="chain" id="PRO_5047243920" description="DUF2946 domain-containing protein" evidence="1">
    <location>
        <begin position="32"/>
        <end position="135"/>
    </location>
</feature>
<comment type="caution">
    <text evidence="2">The sequence shown here is derived from an EMBL/GenBank/DDBJ whole genome shotgun (WGS) entry which is preliminary data.</text>
</comment>
<reference evidence="3" key="1">
    <citation type="journal article" date="2019" name="Int. J. Syst. Evol. Microbiol.">
        <title>The Global Catalogue of Microorganisms (GCM) 10K type strain sequencing project: providing services to taxonomists for standard genome sequencing and annotation.</title>
        <authorList>
            <consortium name="The Broad Institute Genomics Platform"/>
            <consortium name="The Broad Institute Genome Sequencing Center for Infectious Disease"/>
            <person name="Wu L."/>
            <person name="Ma J."/>
        </authorList>
    </citation>
    <scope>NUCLEOTIDE SEQUENCE [LARGE SCALE GENOMIC DNA]</scope>
    <source>
        <strain evidence="3">NBRC 3266</strain>
    </source>
</reference>
<evidence type="ECO:0008006" key="4">
    <source>
        <dbReference type="Google" id="ProtNLM"/>
    </source>
</evidence>
<feature type="signal peptide" evidence="1">
    <location>
        <begin position="1"/>
        <end position="31"/>
    </location>
</feature>
<gene>
    <name evidence="2" type="ORF">GCM10007870_07170</name>
</gene>
<protein>
    <recommendedName>
        <fullName evidence="4">DUF2946 domain-containing protein</fullName>
    </recommendedName>
</protein>
<dbReference type="Proteomes" id="UP001156629">
    <property type="component" value="Unassembled WGS sequence"/>
</dbReference>
<proteinExistence type="predicted"/>
<keyword evidence="3" id="KW-1185">Reference proteome</keyword>
<dbReference type="EMBL" id="BSNV01000002">
    <property type="protein sequence ID" value="GLQ65133.1"/>
    <property type="molecule type" value="Genomic_DNA"/>
</dbReference>
<evidence type="ECO:0000256" key="1">
    <source>
        <dbReference type="SAM" id="SignalP"/>
    </source>
</evidence>
<evidence type="ECO:0000313" key="3">
    <source>
        <dbReference type="Proteomes" id="UP001156629"/>
    </source>
</evidence>
<keyword evidence="1" id="KW-0732">Signal</keyword>
<organism evidence="2 3">
    <name type="scientific">Gluconobacter kondonii</name>
    <dbReference type="NCBI Taxonomy" id="941463"/>
    <lineage>
        <taxon>Bacteria</taxon>
        <taxon>Pseudomonadati</taxon>
        <taxon>Pseudomonadota</taxon>
        <taxon>Alphaproteobacteria</taxon>
        <taxon>Acetobacterales</taxon>
        <taxon>Acetobacteraceae</taxon>
        <taxon>Gluconobacter</taxon>
    </lineage>
</organism>
<dbReference type="RefSeq" id="WP_099286282.1">
    <property type="nucleotide sequence ID" value="NZ_BEWP01000004.1"/>
</dbReference>